<evidence type="ECO:0000256" key="5">
    <source>
        <dbReference type="SAM" id="MobiDB-lite"/>
    </source>
</evidence>
<evidence type="ECO:0000256" key="2">
    <source>
        <dbReference type="ARBA" id="ARBA00022729"/>
    </source>
</evidence>
<feature type="signal peptide" evidence="6">
    <location>
        <begin position="1"/>
        <end position="28"/>
    </location>
</feature>
<keyword evidence="3" id="KW-0970">Cilium biogenesis/degradation</keyword>
<name>A0ABY7DYT0_MYAAR</name>
<dbReference type="Pfam" id="PF25752">
    <property type="entry name" value="DUF1619_N"/>
    <property type="match status" value="1"/>
</dbReference>
<comment type="similarity">
    <text evidence="1">Belongs to the tectonic family.</text>
</comment>
<feature type="region of interest" description="Disordered" evidence="5">
    <location>
        <begin position="301"/>
        <end position="335"/>
    </location>
</feature>
<dbReference type="PANTHER" id="PTHR14611">
    <property type="entry name" value="TECTONIC FAMILY MEMBER"/>
    <property type="match status" value="1"/>
</dbReference>
<dbReference type="InterPro" id="IPR040354">
    <property type="entry name" value="TCTN1-3"/>
</dbReference>
<dbReference type="Proteomes" id="UP001164746">
    <property type="component" value="Chromosome 4"/>
</dbReference>
<keyword evidence="10" id="KW-1185">Reference proteome</keyword>
<organism evidence="9 10">
    <name type="scientific">Mya arenaria</name>
    <name type="common">Soft-shell clam</name>
    <dbReference type="NCBI Taxonomy" id="6604"/>
    <lineage>
        <taxon>Eukaryota</taxon>
        <taxon>Metazoa</taxon>
        <taxon>Spiralia</taxon>
        <taxon>Lophotrochozoa</taxon>
        <taxon>Mollusca</taxon>
        <taxon>Bivalvia</taxon>
        <taxon>Autobranchia</taxon>
        <taxon>Heteroconchia</taxon>
        <taxon>Euheterodonta</taxon>
        <taxon>Imparidentia</taxon>
        <taxon>Neoheterodontei</taxon>
        <taxon>Myida</taxon>
        <taxon>Myoidea</taxon>
        <taxon>Myidae</taxon>
        <taxon>Mya</taxon>
    </lineage>
</organism>
<keyword evidence="2 6" id="KW-0732">Signal</keyword>
<evidence type="ECO:0000256" key="6">
    <source>
        <dbReference type="SAM" id="SignalP"/>
    </source>
</evidence>
<accession>A0ABY7DYT0</accession>
<sequence length="648" mass="69896">MKQCRCLSASRMFLAIVLISAMIQGILGTTTTPVAATTTQAAVTTTPTTTQPPTTTPTVPPTTTLAPNEPRTVIGETVIGQCLCDLTGNVCDINCCCDDECSQADKDTFVCNPVSRPVYQDDNLCYQEDIFLFTNSPAETKTDGGLFCIYYDNYAKRNFYLDPDFILDVPSFNTYLNDYSNPGNLPKPTYQEPVYDLNSFYKAGDPVYVIYANEARGDFVIPRSLGSSECSQQSALPYLTEMSTECTRMVTSLTQNTCEQTAAFNASTYFQGFRVVKTSGLFGYVVNGTFIGISTTAAPTTQPPVATTAAAGNNTNTTTDAPTTAAPTTTAPAQSTTVDPNLVQDLFNNPYTAMIDATSRPHLCLQTDGSLANCLFTTPPSPSFSVNTCRNVVQEVRYFFTTNGTFGISQVQAQFVFRDIMAADLPLSQSFSVAYNTLSDTNDTVARSGNPGYIVGKPIPYGTLNETTNADGTKTMNVSTVTDAQCQFIQNTIVQTLEGVNARENNRFVATFGNTVDTSVGDWVRVIVSNRPGPTDAAAVLGEKCRLRMGLHIQILYANVGALALPQRRIIGVALIAYCAGAACNTGVTDTQLFEVSQSVSFVDVSQPATGFQGEPPIFIARVPNDFFYPFLVYSSAGELNESEYVVS</sequence>
<feature type="domain" description="Tectonic-1-3 N-terminal" evidence="8">
    <location>
        <begin position="68"/>
        <end position="158"/>
    </location>
</feature>
<feature type="domain" description="Tectonic-1-3" evidence="7">
    <location>
        <begin position="199"/>
        <end position="435"/>
    </location>
</feature>
<feature type="domain" description="Tectonic-1-3" evidence="7">
    <location>
        <begin position="479"/>
        <end position="604"/>
    </location>
</feature>
<feature type="compositionally biased region" description="Low complexity" evidence="5">
    <location>
        <begin position="43"/>
        <end position="53"/>
    </location>
</feature>
<dbReference type="InterPro" id="IPR011677">
    <property type="entry name" value="TCTN1-3_dom"/>
</dbReference>
<keyword evidence="4" id="KW-0325">Glycoprotein</keyword>
<feature type="region of interest" description="Disordered" evidence="5">
    <location>
        <begin position="43"/>
        <end position="64"/>
    </location>
</feature>
<proteinExistence type="inferred from homology"/>
<evidence type="ECO:0000259" key="7">
    <source>
        <dbReference type="Pfam" id="PF07773"/>
    </source>
</evidence>
<evidence type="ECO:0000256" key="3">
    <source>
        <dbReference type="ARBA" id="ARBA00022794"/>
    </source>
</evidence>
<evidence type="ECO:0000259" key="8">
    <source>
        <dbReference type="Pfam" id="PF25752"/>
    </source>
</evidence>
<evidence type="ECO:0000313" key="10">
    <source>
        <dbReference type="Proteomes" id="UP001164746"/>
    </source>
</evidence>
<gene>
    <name evidence="9" type="ORF">MAR_008510</name>
</gene>
<evidence type="ECO:0000256" key="4">
    <source>
        <dbReference type="ARBA" id="ARBA00023180"/>
    </source>
</evidence>
<dbReference type="Pfam" id="PF07773">
    <property type="entry name" value="TCTN_DUF1619"/>
    <property type="match status" value="2"/>
</dbReference>
<protein>
    <submittedName>
        <fullName evidence="9">TECT3-like protein</fullName>
    </submittedName>
</protein>
<dbReference type="InterPro" id="IPR057724">
    <property type="entry name" value="TCTN1-3_N"/>
</dbReference>
<reference evidence="9" key="1">
    <citation type="submission" date="2022-11" db="EMBL/GenBank/DDBJ databases">
        <title>Centuries of genome instability and evolution in soft-shell clam transmissible cancer (bioRxiv).</title>
        <authorList>
            <person name="Hart S.F.M."/>
            <person name="Yonemitsu M.A."/>
            <person name="Giersch R.M."/>
            <person name="Beal B.F."/>
            <person name="Arriagada G."/>
            <person name="Davis B.W."/>
            <person name="Ostrander E.A."/>
            <person name="Goff S.P."/>
            <person name="Metzger M.J."/>
        </authorList>
    </citation>
    <scope>NUCLEOTIDE SEQUENCE</scope>
    <source>
        <strain evidence="9">MELC-2E11</strain>
        <tissue evidence="9">Siphon/mantle</tissue>
    </source>
</reference>
<feature type="chain" id="PRO_5045307565" evidence="6">
    <location>
        <begin position="29"/>
        <end position="648"/>
    </location>
</feature>
<evidence type="ECO:0000313" key="9">
    <source>
        <dbReference type="EMBL" id="WAR01952.1"/>
    </source>
</evidence>
<dbReference type="EMBL" id="CP111015">
    <property type="protein sequence ID" value="WAR01952.1"/>
    <property type="molecule type" value="Genomic_DNA"/>
</dbReference>
<evidence type="ECO:0000256" key="1">
    <source>
        <dbReference type="ARBA" id="ARBA00007633"/>
    </source>
</evidence>
<dbReference type="PANTHER" id="PTHR14611:SF2">
    <property type="entry name" value="TECTONIC"/>
    <property type="match status" value="1"/>
</dbReference>